<keyword evidence="1" id="KW-1133">Transmembrane helix</keyword>
<feature type="transmembrane region" description="Helical" evidence="1">
    <location>
        <begin position="7"/>
        <end position="25"/>
    </location>
</feature>
<evidence type="ECO:0000313" key="3">
    <source>
        <dbReference type="Proteomes" id="UP000298642"/>
    </source>
</evidence>
<organism evidence="2 3">
    <name type="scientific">Dysosmobacter welbionis</name>
    <dbReference type="NCBI Taxonomy" id="2093857"/>
    <lineage>
        <taxon>Bacteria</taxon>
        <taxon>Bacillati</taxon>
        <taxon>Bacillota</taxon>
        <taxon>Clostridia</taxon>
        <taxon>Eubacteriales</taxon>
        <taxon>Oscillospiraceae</taxon>
        <taxon>Dysosmobacter</taxon>
    </lineage>
</organism>
<name>A0A7T7D8R7_9FIRM</name>
<feature type="transmembrane region" description="Helical" evidence="1">
    <location>
        <begin position="37"/>
        <end position="53"/>
    </location>
</feature>
<dbReference type="GeneID" id="89523275"/>
<dbReference type="EMBL" id="CP034413">
    <property type="protein sequence ID" value="QQL05848.1"/>
    <property type="molecule type" value="Genomic_DNA"/>
</dbReference>
<accession>A0A7T7D8R7</accession>
<dbReference type="KEGG" id="obj:EIO64_18310"/>
<sequence>MKFDLMELALVIAVFFMVLAFGVIWIKALPFGYTESALLYLAAIVAASAFWVGRKH</sequence>
<keyword evidence="3" id="KW-1185">Reference proteome</keyword>
<keyword evidence="1" id="KW-0812">Transmembrane</keyword>
<proteinExistence type="predicted"/>
<protein>
    <submittedName>
        <fullName evidence="2">Uncharacterized protein</fullName>
    </submittedName>
</protein>
<reference evidence="3" key="1">
    <citation type="submission" date="2018-12" db="EMBL/GenBank/DDBJ databases">
        <title>Dusodibacter welbiota gen. nov., sp. nov., isolated from human faeces and emended description of the Oscillibacter genus.</title>
        <authorList>
            <person name="Le Roy T."/>
            <person name="Van der Smissen P."/>
            <person name="Delzenne N."/>
            <person name="Muccioli G."/>
            <person name="Collet J.F."/>
            <person name="Cani P.D."/>
        </authorList>
    </citation>
    <scope>NUCLEOTIDE SEQUENCE [LARGE SCALE GENOMIC DNA]</scope>
    <source>
        <strain evidence="3">J115</strain>
    </source>
</reference>
<evidence type="ECO:0000256" key="1">
    <source>
        <dbReference type="SAM" id="Phobius"/>
    </source>
</evidence>
<keyword evidence="1" id="KW-0472">Membrane</keyword>
<dbReference type="AlphaFoldDB" id="A0A7T7D8R7"/>
<dbReference type="Proteomes" id="UP000298642">
    <property type="component" value="Chromosome"/>
</dbReference>
<evidence type="ECO:0000313" key="2">
    <source>
        <dbReference type="EMBL" id="QQL05848.1"/>
    </source>
</evidence>
<dbReference type="RefSeq" id="WP_021748387.1">
    <property type="nucleotide sequence ID" value="NZ_CP034413.3"/>
</dbReference>
<gene>
    <name evidence="2" type="ORF">EIO64_18310</name>
</gene>